<reference evidence="2" key="2">
    <citation type="submission" date="2023-05" db="EMBL/GenBank/DDBJ databases">
        <authorList>
            <consortium name="Lawrence Berkeley National Laboratory"/>
            <person name="Steindorff A."/>
            <person name="Hensen N."/>
            <person name="Bonometti L."/>
            <person name="Westerberg I."/>
            <person name="Brannstrom I.O."/>
            <person name="Guillou S."/>
            <person name="Cros-Aarteil S."/>
            <person name="Calhoun S."/>
            <person name="Haridas S."/>
            <person name="Kuo A."/>
            <person name="Mondo S."/>
            <person name="Pangilinan J."/>
            <person name="Riley R."/>
            <person name="Labutti K."/>
            <person name="Andreopoulos B."/>
            <person name="Lipzen A."/>
            <person name="Chen C."/>
            <person name="Yanf M."/>
            <person name="Daum C."/>
            <person name="Ng V."/>
            <person name="Clum A."/>
            <person name="Ohm R."/>
            <person name="Martin F."/>
            <person name="Silar P."/>
            <person name="Natvig D."/>
            <person name="Lalanne C."/>
            <person name="Gautier V."/>
            <person name="Ament-Velasquez S.L."/>
            <person name="Kruys A."/>
            <person name="Hutchinson M.I."/>
            <person name="Powell A.J."/>
            <person name="Barry K."/>
            <person name="Miller A.N."/>
            <person name="Grigoriev I.V."/>
            <person name="Debuchy R."/>
            <person name="Gladieux P."/>
            <person name="Thoren M.H."/>
            <person name="Johannesson H."/>
        </authorList>
    </citation>
    <scope>NUCLEOTIDE SEQUENCE</scope>
    <source>
        <strain evidence="2">CBS 731.68</strain>
    </source>
</reference>
<protein>
    <submittedName>
        <fullName evidence="2">Uncharacterized protein</fullName>
    </submittedName>
</protein>
<dbReference type="EMBL" id="MU853225">
    <property type="protein sequence ID" value="KAK4125875.1"/>
    <property type="molecule type" value="Genomic_DNA"/>
</dbReference>
<feature type="region of interest" description="Disordered" evidence="1">
    <location>
        <begin position="120"/>
        <end position="153"/>
    </location>
</feature>
<evidence type="ECO:0000313" key="3">
    <source>
        <dbReference type="Proteomes" id="UP001302602"/>
    </source>
</evidence>
<comment type="caution">
    <text evidence="2">The sequence shown here is derived from an EMBL/GenBank/DDBJ whole genome shotgun (WGS) entry which is preliminary data.</text>
</comment>
<dbReference type="Proteomes" id="UP001302602">
    <property type="component" value="Unassembled WGS sequence"/>
</dbReference>
<dbReference type="GeneID" id="87829151"/>
<evidence type="ECO:0000313" key="2">
    <source>
        <dbReference type="EMBL" id="KAK4125875.1"/>
    </source>
</evidence>
<evidence type="ECO:0000256" key="1">
    <source>
        <dbReference type="SAM" id="MobiDB-lite"/>
    </source>
</evidence>
<dbReference type="AlphaFoldDB" id="A0AAN6U4L8"/>
<proteinExistence type="predicted"/>
<keyword evidence="3" id="KW-1185">Reference proteome</keyword>
<sequence length="153" mass="17507">MTADPEISLGQPMRPLATEMRRQGRLTMTKQSEAWKDVDSEQVLQKPLFNWPMVELGTKQYIPEDWVAKETSRRLWISGHGDYLVELDRDGKVGDAVWCCKYCSQPFKAASTISAATHLSMKHNRHDSAKEPPAKRHKSSVLECNKPQQPPRF</sequence>
<name>A0AAN6U4L8_9PEZI</name>
<organism evidence="2 3">
    <name type="scientific">Parathielavia appendiculata</name>
    <dbReference type="NCBI Taxonomy" id="2587402"/>
    <lineage>
        <taxon>Eukaryota</taxon>
        <taxon>Fungi</taxon>
        <taxon>Dikarya</taxon>
        <taxon>Ascomycota</taxon>
        <taxon>Pezizomycotina</taxon>
        <taxon>Sordariomycetes</taxon>
        <taxon>Sordariomycetidae</taxon>
        <taxon>Sordariales</taxon>
        <taxon>Chaetomiaceae</taxon>
        <taxon>Parathielavia</taxon>
    </lineage>
</organism>
<dbReference type="RefSeq" id="XP_062649646.1">
    <property type="nucleotide sequence ID" value="XM_062792382.1"/>
</dbReference>
<reference evidence="2" key="1">
    <citation type="journal article" date="2023" name="Mol. Phylogenet. Evol.">
        <title>Genome-scale phylogeny and comparative genomics of the fungal order Sordariales.</title>
        <authorList>
            <person name="Hensen N."/>
            <person name="Bonometti L."/>
            <person name="Westerberg I."/>
            <person name="Brannstrom I.O."/>
            <person name="Guillou S."/>
            <person name="Cros-Aarteil S."/>
            <person name="Calhoun S."/>
            <person name="Haridas S."/>
            <person name="Kuo A."/>
            <person name="Mondo S."/>
            <person name="Pangilinan J."/>
            <person name="Riley R."/>
            <person name="LaButti K."/>
            <person name="Andreopoulos B."/>
            <person name="Lipzen A."/>
            <person name="Chen C."/>
            <person name="Yan M."/>
            <person name="Daum C."/>
            <person name="Ng V."/>
            <person name="Clum A."/>
            <person name="Steindorff A."/>
            <person name="Ohm R.A."/>
            <person name="Martin F."/>
            <person name="Silar P."/>
            <person name="Natvig D.O."/>
            <person name="Lalanne C."/>
            <person name="Gautier V."/>
            <person name="Ament-Velasquez S.L."/>
            <person name="Kruys A."/>
            <person name="Hutchinson M.I."/>
            <person name="Powell A.J."/>
            <person name="Barry K."/>
            <person name="Miller A.N."/>
            <person name="Grigoriev I.V."/>
            <person name="Debuchy R."/>
            <person name="Gladieux P."/>
            <person name="Hiltunen Thoren M."/>
            <person name="Johannesson H."/>
        </authorList>
    </citation>
    <scope>NUCLEOTIDE SEQUENCE</scope>
    <source>
        <strain evidence="2">CBS 731.68</strain>
    </source>
</reference>
<accession>A0AAN6U4L8</accession>
<gene>
    <name evidence="2" type="ORF">N657DRAFT_642620</name>
</gene>